<keyword evidence="1" id="KW-0812">Transmembrane</keyword>
<dbReference type="EMBL" id="OCMF01000001">
    <property type="protein sequence ID" value="SOC78617.1"/>
    <property type="molecule type" value="Genomic_DNA"/>
</dbReference>
<dbReference type="Proteomes" id="UP000219193">
    <property type="component" value="Unassembled WGS sequence"/>
</dbReference>
<evidence type="ECO:0000313" key="4">
    <source>
        <dbReference type="Proteomes" id="UP000219193"/>
    </source>
</evidence>
<evidence type="ECO:0000256" key="1">
    <source>
        <dbReference type="SAM" id="Phobius"/>
    </source>
</evidence>
<feature type="transmembrane region" description="Helical" evidence="1">
    <location>
        <begin position="134"/>
        <end position="154"/>
    </location>
</feature>
<dbReference type="PANTHER" id="PTHR14969:SF13">
    <property type="entry name" value="AT30094P"/>
    <property type="match status" value="1"/>
</dbReference>
<dbReference type="AlphaFoldDB" id="A0A285WZV3"/>
<feature type="transmembrane region" description="Helical" evidence="1">
    <location>
        <begin position="26"/>
        <end position="48"/>
    </location>
</feature>
<evidence type="ECO:0000313" key="3">
    <source>
        <dbReference type="EMBL" id="SOC78617.1"/>
    </source>
</evidence>
<keyword evidence="1" id="KW-1133">Transmembrane helix</keyword>
<feature type="transmembrane region" description="Helical" evidence="1">
    <location>
        <begin position="160"/>
        <end position="182"/>
    </location>
</feature>
<feature type="transmembrane region" description="Helical" evidence="1">
    <location>
        <begin position="106"/>
        <end position="127"/>
    </location>
</feature>
<organism evidence="3 4">
    <name type="scientific">Salinimicrobium sediminis</name>
    <dbReference type="NCBI Taxonomy" id="1343891"/>
    <lineage>
        <taxon>Bacteria</taxon>
        <taxon>Pseudomonadati</taxon>
        <taxon>Bacteroidota</taxon>
        <taxon>Flavobacteriia</taxon>
        <taxon>Flavobacteriales</taxon>
        <taxon>Flavobacteriaceae</taxon>
        <taxon>Salinimicrobium</taxon>
    </lineage>
</organism>
<proteinExistence type="predicted"/>
<dbReference type="SMART" id="SM00014">
    <property type="entry name" value="acidPPc"/>
    <property type="match status" value="1"/>
</dbReference>
<dbReference type="SUPFAM" id="SSF48317">
    <property type="entry name" value="Acid phosphatase/Vanadium-dependent haloperoxidase"/>
    <property type="match status" value="1"/>
</dbReference>
<dbReference type="RefSeq" id="WP_097054427.1">
    <property type="nucleotide sequence ID" value="NZ_OCMF01000001.1"/>
</dbReference>
<accession>A0A285WZV3</accession>
<keyword evidence="4" id="KW-1185">Reference proteome</keyword>
<dbReference type="PANTHER" id="PTHR14969">
    <property type="entry name" value="SPHINGOSINE-1-PHOSPHATE PHOSPHOHYDROLASE"/>
    <property type="match status" value="1"/>
</dbReference>
<name>A0A285WZV3_9FLAO</name>
<reference evidence="4" key="1">
    <citation type="submission" date="2017-09" db="EMBL/GenBank/DDBJ databases">
        <authorList>
            <person name="Varghese N."/>
            <person name="Submissions S."/>
        </authorList>
    </citation>
    <scope>NUCLEOTIDE SEQUENCE [LARGE SCALE GENOMIC DNA]</scope>
    <source>
        <strain evidence="4">CGMCC 1.12641</strain>
    </source>
</reference>
<feature type="domain" description="Phosphatidic acid phosphatase type 2/haloperoxidase" evidence="2">
    <location>
        <begin position="58"/>
        <end position="175"/>
    </location>
</feature>
<feature type="transmembrane region" description="Helical" evidence="1">
    <location>
        <begin position="57"/>
        <end position="77"/>
    </location>
</feature>
<dbReference type="InterPro" id="IPR036938">
    <property type="entry name" value="PAP2/HPO_sf"/>
</dbReference>
<sequence length="196" mass="22780">MEQLVELDRELFLFLNNLGNPAWDDFWNFITNKFASIPFYALLVFFLYRALGWKKTLLCLVLIAAVITSTDQLSNLFKHFFERPRPCRQEGVMEYARFVAVRCGRYGYFSAHAASSAALVLFLGMILRNYWKNIFSVLIVWGLLVSYSRIYIGVHYPGDILTGWIFGILIGFLFYRLFLFLLKKYFNPSSEAGKTA</sequence>
<keyword evidence="1" id="KW-0472">Membrane</keyword>
<dbReference type="OrthoDB" id="9789113at2"/>
<dbReference type="InterPro" id="IPR000326">
    <property type="entry name" value="PAP2/HPO"/>
</dbReference>
<gene>
    <name evidence="3" type="ORF">SAMN06296241_0129</name>
</gene>
<evidence type="ECO:0000259" key="2">
    <source>
        <dbReference type="SMART" id="SM00014"/>
    </source>
</evidence>
<dbReference type="Gene3D" id="1.20.144.10">
    <property type="entry name" value="Phosphatidic acid phosphatase type 2/haloperoxidase"/>
    <property type="match status" value="1"/>
</dbReference>
<protein>
    <submittedName>
        <fullName evidence="3">Undecaprenyl-diphosphatase</fullName>
    </submittedName>
</protein>
<dbReference type="Pfam" id="PF01569">
    <property type="entry name" value="PAP2"/>
    <property type="match status" value="1"/>
</dbReference>